<dbReference type="InterPro" id="IPR036515">
    <property type="entry name" value="Transposase_17_sf"/>
</dbReference>
<dbReference type="AlphaFoldDB" id="A0A0W8E7P5"/>
<evidence type="ECO:0008006" key="2">
    <source>
        <dbReference type="Google" id="ProtNLM"/>
    </source>
</evidence>
<name>A0A0W8E7P5_9ZZZZ</name>
<reference evidence="1" key="1">
    <citation type="journal article" date="2015" name="Proc. Natl. Acad. Sci. U.S.A.">
        <title>Networks of energetic and metabolic interactions define dynamics in microbial communities.</title>
        <authorList>
            <person name="Embree M."/>
            <person name="Liu J.K."/>
            <person name="Al-Bassam M.M."/>
            <person name="Zengler K."/>
        </authorList>
    </citation>
    <scope>NUCLEOTIDE SEQUENCE</scope>
</reference>
<dbReference type="GO" id="GO:0004803">
    <property type="term" value="F:transposase activity"/>
    <property type="evidence" value="ECO:0007669"/>
    <property type="project" value="InterPro"/>
</dbReference>
<dbReference type="GO" id="GO:0006313">
    <property type="term" value="P:DNA transposition"/>
    <property type="evidence" value="ECO:0007669"/>
    <property type="project" value="InterPro"/>
</dbReference>
<dbReference type="GO" id="GO:0003677">
    <property type="term" value="F:DNA binding"/>
    <property type="evidence" value="ECO:0007669"/>
    <property type="project" value="InterPro"/>
</dbReference>
<sequence length="68" mass="8413">MWENDYYQLPIADEEMLIAVQKHIHTNPTRNQLVAEPRLYTFSSYRFYQENERQRFQLMLDQIEVDMD</sequence>
<gene>
    <name evidence="1" type="ORF">ASZ90_018205</name>
</gene>
<comment type="caution">
    <text evidence="1">The sequence shown here is derived from an EMBL/GenBank/DDBJ whole genome shotgun (WGS) entry which is preliminary data.</text>
</comment>
<accession>A0A0W8E7P5</accession>
<dbReference type="Gene3D" id="3.30.70.1290">
    <property type="entry name" value="Transposase IS200-like"/>
    <property type="match status" value="1"/>
</dbReference>
<proteinExistence type="predicted"/>
<dbReference type="EMBL" id="LNQE01001849">
    <property type="protein sequence ID" value="KUG04438.1"/>
    <property type="molecule type" value="Genomic_DNA"/>
</dbReference>
<evidence type="ECO:0000313" key="1">
    <source>
        <dbReference type="EMBL" id="KUG04438.1"/>
    </source>
</evidence>
<protein>
    <recommendedName>
        <fullName evidence="2">Transposase</fullName>
    </recommendedName>
</protein>
<organism evidence="1">
    <name type="scientific">hydrocarbon metagenome</name>
    <dbReference type="NCBI Taxonomy" id="938273"/>
    <lineage>
        <taxon>unclassified sequences</taxon>
        <taxon>metagenomes</taxon>
        <taxon>ecological metagenomes</taxon>
    </lineage>
</organism>